<dbReference type="InterPro" id="IPR029043">
    <property type="entry name" value="GcvT/YgfZ_C"/>
</dbReference>
<dbReference type="Gene3D" id="2.40.30.160">
    <property type="match status" value="1"/>
</dbReference>
<dbReference type="STRING" id="570156.AOG27_17725"/>
<dbReference type="AlphaFoldDB" id="A0A0P7DM01"/>
<dbReference type="Pfam" id="PF21130">
    <property type="entry name" value="YgfZ_barrel"/>
    <property type="match status" value="1"/>
</dbReference>
<protein>
    <submittedName>
        <fullName evidence="2">Transcriptional regulator</fullName>
    </submittedName>
</protein>
<dbReference type="PATRIC" id="fig|570156.3.peg.1469"/>
<evidence type="ECO:0000313" key="2">
    <source>
        <dbReference type="EMBL" id="KPM81790.1"/>
    </source>
</evidence>
<dbReference type="PANTHER" id="PTHR22602">
    <property type="entry name" value="TRANSFERASE CAF17, MITOCHONDRIAL-RELATED"/>
    <property type="match status" value="1"/>
</dbReference>
<dbReference type="InterPro" id="IPR045179">
    <property type="entry name" value="YgfZ/GcvT"/>
</dbReference>
<evidence type="ECO:0000313" key="3">
    <source>
        <dbReference type="Proteomes" id="UP000050378"/>
    </source>
</evidence>
<dbReference type="NCBIfam" id="TIGR03317">
    <property type="entry name" value="ygfZ_signature"/>
    <property type="match status" value="1"/>
</dbReference>
<dbReference type="GO" id="GO:0016226">
    <property type="term" value="P:iron-sulfur cluster assembly"/>
    <property type="evidence" value="ECO:0007669"/>
    <property type="project" value="TreeGrafter"/>
</dbReference>
<sequence>MSTVYACPLSYSLISLTGKDKLSYLHGQITQDINKLTDDNFLWAGHCNAKGKLWGVFRLFSHLDNYYLAGSKPEVEQSLVELKKYAVFSQVEIQQSEKPLIGLLGDDLTATLETLAINFDSEHNAVDFAGGKALKLADNRVLLMVNEEFSLPDNVTALDDDALWQQAAIAAGEPSLNSDAIGEYVPQMVNLQALGGISFRKGCYTGQETVARMKYLGKNKRAMYIVSGKAEGLLDELELETQMGENWRRAGKLISQSYNQQTQTLMGLVVLPNDNEAGQILRAKHLPQVELSIQALPYSLEDE</sequence>
<dbReference type="SUPFAM" id="SSF103025">
    <property type="entry name" value="Folate-binding domain"/>
    <property type="match status" value="1"/>
</dbReference>
<dbReference type="OrthoDB" id="9796287at2"/>
<dbReference type="EMBL" id="LJTC01000013">
    <property type="protein sequence ID" value="KPM81790.1"/>
    <property type="molecule type" value="Genomic_DNA"/>
</dbReference>
<dbReference type="PANTHER" id="PTHR22602:SF0">
    <property type="entry name" value="TRANSFERASE CAF17, MITOCHONDRIAL-RELATED"/>
    <property type="match status" value="1"/>
</dbReference>
<reference evidence="2 3" key="1">
    <citation type="submission" date="2015-09" db="EMBL/GenBank/DDBJ databases">
        <title>Draft Genome Sequence of Pseudoalteromonas lipolytica UCD-48B.</title>
        <authorList>
            <person name="Krusor M."/>
            <person name="Coil D.A."/>
            <person name="Lang J.M."/>
            <person name="Eisen J.A."/>
            <person name="Alexiev A."/>
        </authorList>
    </citation>
    <scope>NUCLEOTIDE SEQUENCE [LARGE SCALE GENOMIC DNA]</scope>
    <source>
        <strain evidence="2 3">UCD-48B</strain>
    </source>
</reference>
<dbReference type="Gene3D" id="3.30.70.1400">
    <property type="entry name" value="Aminomethyltransferase beta-barrel domains"/>
    <property type="match status" value="1"/>
</dbReference>
<gene>
    <name evidence="2" type="ORF">AOG27_17725</name>
</gene>
<feature type="domain" description="tRNA-modifying protein YgfZ-like beta-barrel" evidence="1">
    <location>
        <begin position="219"/>
        <end position="283"/>
    </location>
</feature>
<accession>A0A0P7DM01</accession>
<dbReference type="Proteomes" id="UP000050378">
    <property type="component" value="Unassembled WGS sequence"/>
</dbReference>
<proteinExistence type="predicted"/>
<comment type="caution">
    <text evidence="2">The sequence shown here is derived from an EMBL/GenBank/DDBJ whole genome shotgun (WGS) entry which is preliminary data.</text>
</comment>
<dbReference type="Gene3D" id="3.30.70.1630">
    <property type="match status" value="1"/>
</dbReference>
<name>A0A0P7DM01_9GAMM</name>
<organism evidence="2 3">
    <name type="scientific">Pseudoalteromonas lipolytica</name>
    <dbReference type="NCBI Taxonomy" id="570156"/>
    <lineage>
        <taxon>Bacteria</taxon>
        <taxon>Pseudomonadati</taxon>
        <taxon>Pseudomonadota</taxon>
        <taxon>Gammaproteobacteria</taxon>
        <taxon>Alteromonadales</taxon>
        <taxon>Pseudoalteromonadaceae</taxon>
        <taxon>Pseudoalteromonas</taxon>
    </lineage>
</organism>
<evidence type="ECO:0000259" key="1">
    <source>
        <dbReference type="Pfam" id="PF21130"/>
    </source>
</evidence>
<dbReference type="InterPro" id="IPR017703">
    <property type="entry name" value="YgfZ/GCV_T_CS"/>
</dbReference>
<dbReference type="SUPFAM" id="SSF101790">
    <property type="entry name" value="Aminomethyltransferase beta-barrel domain"/>
    <property type="match status" value="1"/>
</dbReference>
<dbReference type="NCBIfam" id="NF007110">
    <property type="entry name" value="PRK09559.1"/>
    <property type="match status" value="1"/>
</dbReference>
<dbReference type="RefSeq" id="WP_054554328.1">
    <property type="nucleotide sequence ID" value="NZ_LJTC01000013.1"/>
</dbReference>
<dbReference type="InterPro" id="IPR048451">
    <property type="entry name" value="YgfZ_barrel"/>
</dbReference>